<dbReference type="OrthoDB" id="59871at2759"/>
<feature type="signal peptide" evidence="2">
    <location>
        <begin position="1"/>
        <end position="24"/>
    </location>
</feature>
<feature type="domain" description="Phytocyanin" evidence="3">
    <location>
        <begin position="48"/>
        <end position="157"/>
    </location>
</feature>
<dbReference type="InterPro" id="IPR008972">
    <property type="entry name" value="Cupredoxin"/>
</dbReference>
<dbReference type="Pfam" id="PF07712">
    <property type="entry name" value="SURNod19"/>
    <property type="match status" value="1"/>
</dbReference>
<evidence type="ECO:0000259" key="3">
    <source>
        <dbReference type="PROSITE" id="PS51485"/>
    </source>
</evidence>
<name>A0A9N8HW64_9STRA</name>
<feature type="compositionally biased region" description="Polar residues" evidence="1">
    <location>
        <begin position="189"/>
        <end position="207"/>
    </location>
</feature>
<dbReference type="PROSITE" id="PS51485">
    <property type="entry name" value="PHYTOCYANIN"/>
    <property type="match status" value="1"/>
</dbReference>
<sequence length="954" mass="101975">MRFGSLSVCLLALATGMTVRDAKAQTAQEQEDHGFVVENTVFVGANAMTIVIGQDEDMVPSQVDWTDGVCYSPISSGVHPGDKLHFEYQAHNVYKMASKEHFLNCNFTDATLLAQVGESPYDYAVAGDDTGEVLYFACQVGDHCASGTQKVQVAVSAFAGNPAADRPTVVSSYSLGTSTEACNEIQESGAVSQNDAQQANMLRSSCTDPEPTGEPNTFYRSCLSGPATLTPGGVVNRLFLMAYPYPTDRRVALGQRTFEFVYDTPDGTVVPAPVNQLYVHHLSGSVIFGQGTEGVRQTAPDAAFTPPYARLSGDEGNSMVFHLIDLREVDDWLGCIECRCPVGAPNTYFDALTNTGNITGGVNCCRNCTSLTEPKLDYRMRYNVTYRDITPNSPPIATVAQLTSDISTAVGKFLEHDVPSAQFLPADQQSPENPAVQRLIKEGPFNELFQEDFFSRPYAGPNQVQLLRCVAHLHVASIEMYLEDTVTGERLCDGQTTYGTNPDTNAGFLTAVAVDDYDPPKTFPADRIVRFVTDYNATQLHTGVMGYWFLFVADTEQVTAPSANMTVNVCMQPTCDTNMLPMIDMTPFQPQPPVETNAAFSSRQADDCVDTLAESPSCTFAGLCECEAFVTAEESSGCDGFYASPMGDIEVRSVCAKYCGCGVSEAVAAAITSGEDCVDTLKDNPSCTFGGLCECADFVNAPETTNGCDGVYASAMGDIEVRSVCANYCGCSGNINNEAVAAQEEAVQTGPVPAPAPLGCSDALAESPICRFGGLCECAVFVNEPESEGCGGAYKSEMGDVIVNDVCASYCGACEDISLDELFQETYMEVLIDDMRDVCHYGSEECQFMLSNLYSCAEGMPGMEAADPMIQAAVTNVGHQVAMETAKLGHSSLHSGEVDQIVGMCFESEAPSSSGSSDLEDANAEDESSLAGSAAITMGHAFSVWMVAACTFML</sequence>
<dbReference type="GO" id="GO:0009055">
    <property type="term" value="F:electron transfer activity"/>
    <property type="evidence" value="ECO:0007669"/>
    <property type="project" value="InterPro"/>
</dbReference>
<evidence type="ECO:0000313" key="4">
    <source>
        <dbReference type="EMBL" id="CAB9529553.1"/>
    </source>
</evidence>
<protein>
    <submittedName>
        <fullName evidence="4">Stress up-regulated Nod 19</fullName>
    </submittedName>
</protein>
<organism evidence="4 5">
    <name type="scientific">Seminavis robusta</name>
    <dbReference type="NCBI Taxonomy" id="568900"/>
    <lineage>
        <taxon>Eukaryota</taxon>
        <taxon>Sar</taxon>
        <taxon>Stramenopiles</taxon>
        <taxon>Ochrophyta</taxon>
        <taxon>Bacillariophyta</taxon>
        <taxon>Bacillariophyceae</taxon>
        <taxon>Bacillariophycidae</taxon>
        <taxon>Naviculales</taxon>
        <taxon>Naviculaceae</taxon>
        <taxon>Seminavis</taxon>
    </lineage>
</organism>
<dbReference type="PANTHER" id="PTHR33390:SF1">
    <property type="entry name" value="STRESS UP-REGULATED NOD 19 PROTEIN"/>
    <property type="match status" value="1"/>
</dbReference>
<dbReference type="EMBL" id="CAICTM010002539">
    <property type="protein sequence ID" value="CAB9529553.1"/>
    <property type="molecule type" value="Genomic_DNA"/>
</dbReference>
<keyword evidence="2" id="KW-0732">Signal</keyword>
<feature type="chain" id="PRO_5040453798" evidence="2">
    <location>
        <begin position="25"/>
        <end position="954"/>
    </location>
</feature>
<evidence type="ECO:0000313" key="5">
    <source>
        <dbReference type="Proteomes" id="UP001153069"/>
    </source>
</evidence>
<reference evidence="4" key="1">
    <citation type="submission" date="2020-06" db="EMBL/GenBank/DDBJ databases">
        <authorList>
            <consortium name="Plant Systems Biology data submission"/>
        </authorList>
    </citation>
    <scope>NUCLEOTIDE SEQUENCE</scope>
    <source>
        <strain evidence="4">D6</strain>
    </source>
</reference>
<proteinExistence type="predicted"/>
<dbReference type="Proteomes" id="UP001153069">
    <property type="component" value="Unassembled WGS sequence"/>
</dbReference>
<comment type="caution">
    <text evidence="4">The sequence shown here is derived from an EMBL/GenBank/DDBJ whole genome shotgun (WGS) entry which is preliminary data.</text>
</comment>
<feature type="region of interest" description="Disordered" evidence="1">
    <location>
        <begin position="189"/>
        <end position="213"/>
    </location>
</feature>
<dbReference type="SUPFAM" id="SSF49503">
    <property type="entry name" value="Cupredoxins"/>
    <property type="match status" value="1"/>
</dbReference>
<dbReference type="InterPro" id="IPR003245">
    <property type="entry name" value="Phytocyanin_dom"/>
</dbReference>
<dbReference type="AlphaFoldDB" id="A0A9N8HW64"/>
<evidence type="ECO:0000256" key="1">
    <source>
        <dbReference type="SAM" id="MobiDB-lite"/>
    </source>
</evidence>
<evidence type="ECO:0000256" key="2">
    <source>
        <dbReference type="SAM" id="SignalP"/>
    </source>
</evidence>
<keyword evidence="5" id="KW-1185">Reference proteome</keyword>
<dbReference type="PANTHER" id="PTHR33390">
    <property type="entry name" value="STRESS UP-REGULATED NOD 19 PROTEIN"/>
    <property type="match status" value="1"/>
</dbReference>
<gene>
    <name evidence="4" type="ORF">SEMRO_2541_G330680.1</name>
</gene>
<accession>A0A9N8HW64</accession>
<dbReference type="Gene3D" id="2.60.40.420">
    <property type="entry name" value="Cupredoxins - blue copper proteins"/>
    <property type="match status" value="1"/>
</dbReference>
<dbReference type="InterPro" id="IPR011692">
    <property type="entry name" value="Stress_up-reg_Nod19"/>
</dbReference>